<protein>
    <recommendedName>
        <fullName evidence="1">CinA-like protein</fullName>
    </recommendedName>
</protein>
<dbReference type="NCBIfam" id="TIGR00199">
    <property type="entry name" value="PncC_domain"/>
    <property type="match status" value="1"/>
</dbReference>
<dbReference type="InterPro" id="IPR001453">
    <property type="entry name" value="MoaB/Mog_dom"/>
</dbReference>
<dbReference type="EMBL" id="SUVG01000005">
    <property type="protein sequence ID" value="MBE6421492.1"/>
    <property type="molecule type" value="Genomic_DNA"/>
</dbReference>
<dbReference type="Pfam" id="PF00994">
    <property type="entry name" value="MoCF_biosynth"/>
    <property type="match status" value="1"/>
</dbReference>
<evidence type="ECO:0000313" key="3">
    <source>
        <dbReference type="EMBL" id="MBE6421492.1"/>
    </source>
</evidence>
<dbReference type="InterPro" id="IPR008136">
    <property type="entry name" value="CinA_C"/>
</dbReference>
<gene>
    <name evidence="3" type="ORF">E7027_05115</name>
</gene>
<dbReference type="Pfam" id="PF02464">
    <property type="entry name" value="CinA"/>
    <property type="match status" value="1"/>
</dbReference>
<dbReference type="InterPro" id="IPR036425">
    <property type="entry name" value="MoaB/Mog-like_dom_sf"/>
</dbReference>
<sequence length="412" mass="44958">MKATIITIGDEILLGQILDTNSRFIAKELTLIGMETVEIRSVSDKKPDILRALKEAWNNSRAVFVTGGLGPTKDDITKTALAEFFHTELTFQPQVYAWLEEMFAAQPERLNAYNKTQAVLPKSCLPLRNLKGTACGMWFEEEDKVLVSLPGVPFETEHLFPTQVLPRLKAKFQQGLLRYCMLTVYNIPEAELAMQLATFENSLPDGISLAYLPSPGFIRLRLTATGTNAEQLDAFFARLKKSVSHLANEETTLEASPQETFAKRLKQAGVSVACAESCTGGNIAKMITSVPGASAYFLGGVVAYANEVKEQALQVSKENLQTYGAVSEPVARQMAEGVKHLTGAQWAVSTTGIAGPDGGTEEKPVGTVWISVAGPRGTIAKKFLFSRTRERNIARASLAALQMLLEEIEKPA</sequence>
<dbReference type="SMART" id="SM00852">
    <property type="entry name" value="MoCF_biosynth"/>
    <property type="match status" value="1"/>
</dbReference>
<dbReference type="PIRSF" id="PIRSF006728">
    <property type="entry name" value="CinA"/>
    <property type="match status" value="1"/>
</dbReference>
<dbReference type="HAMAP" id="MF_00226_B">
    <property type="entry name" value="CinA_B"/>
    <property type="match status" value="1"/>
</dbReference>
<dbReference type="Proteomes" id="UP000725649">
    <property type="component" value="Unassembled WGS sequence"/>
</dbReference>
<comment type="caution">
    <text evidence="3">The sequence shown here is derived from an EMBL/GenBank/DDBJ whole genome shotgun (WGS) entry which is preliminary data.</text>
</comment>
<organism evidence="3 4">
    <name type="scientific">Candidatus Avelusimicrobium gallicola</name>
    <dbReference type="NCBI Taxonomy" id="2562704"/>
    <lineage>
        <taxon>Bacteria</taxon>
        <taxon>Pseudomonadati</taxon>
        <taxon>Elusimicrobiota</taxon>
        <taxon>Elusimicrobia</taxon>
        <taxon>Elusimicrobiales</taxon>
        <taxon>Elusimicrobiaceae</taxon>
        <taxon>Candidatus Avelusimicrobium</taxon>
    </lineage>
</organism>
<feature type="domain" description="MoaB/Mog" evidence="2">
    <location>
        <begin position="4"/>
        <end position="171"/>
    </location>
</feature>
<reference evidence="3" key="1">
    <citation type="submission" date="2019-04" db="EMBL/GenBank/DDBJ databases">
        <title>Evolution of Biomass-Degrading Anaerobic Consortia Revealed by Metagenomics.</title>
        <authorList>
            <person name="Peng X."/>
        </authorList>
    </citation>
    <scope>NUCLEOTIDE SEQUENCE</scope>
    <source>
        <strain evidence="3">SIG66</strain>
    </source>
</reference>
<dbReference type="NCBIfam" id="NF001813">
    <property type="entry name" value="PRK00549.1"/>
    <property type="match status" value="1"/>
</dbReference>
<dbReference type="InterPro" id="IPR050101">
    <property type="entry name" value="CinA"/>
</dbReference>
<evidence type="ECO:0000313" key="4">
    <source>
        <dbReference type="Proteomes" id="UP000725649"/>
    </source>
</evidence>
<dbReference type="AlphaFoldDB" id="A0A928DPD0"/>
<dbReference type="Gene3D" id="3.90.950.20">
    <property type="entry name" value="CinA-like"/>
    <property type="match status" value="1"/>
</dbReference>
<dbReference type="NCBIfam" id="TIGR00200">
    <property type="entry name" value="cinA_nterm"/>
    <property type="match status" value="1"/>
</dbReference>
<dbReference type="InterPro" id="IPR041424">
    <property type="entry name" value="CinA_KH"/>
</dbReference>
<name>A0A928DPD0_9BACT</name>
<proteinExistence type="inferred from homology"/>
<dbReference type="InterPro" id="IPR036653">
    <property type="entry name" value="CinA-like_C"/>
</dbReference>
<evidence type="ECO:0000256" key="1">
    <source>
        <dbReference type="HAMAP-Rule" id="MF_00226"/>
    </source>
</evidence>
<evidence type="ECO:0000259" key="2">
    <source>
        <dbReference type="SMART" id="SM00852"/>
    </source>
</evidence>
<dbReference type="Gene3D" id="3.40.980.10">
    <property type="entry name" value="MoaB/Mog-like domain"/>
    <property type="match status" value="1"/>
</dbReference>
<dbReference type="InterPro" id="IPR008135">
    <property type="entry name" value="Competence-induced_CinA"/>
</dbReference>
<dbReference type="SUPFAM" id="SSF142433">
    <property type="entry name" value="CinA-like"/>
    <property type="match status" value="1"/>
</dbReference>
<dbReference type="Pfam" id="PF18146">
    <property type="entry name" value="CinA_KH"/>
    <property type="match status" value="1"/>
</dbReference>
<accession>A0A928DPD0</accession>
<dbReference type="PANTHER" id="PTHR13939:SF0">
    <property type="entry name" value="NMN AMIDOHYDROLASE-LIKE PROTEIN YFAY"/>
    <property type="match status" value="1"/>
</dbReference>
<dbReference type="SUPFAM" id="SSF53218">
    <property type="entry name" value="Molybdenum cofactor biosynthesis proteins"/>
    <property type="match status" value="1"/>
</dbReference>
<dbReference type="PANTHER" id="PTHR13939">
    <property type="entry name" value="NICOTINAMIDE-NUCLEOTIDE AMIDOHYDROLASE PNCC"/>
    <property type="match status" value="1"/>
</dbReference>
<comment type="similarity">
    <text evidence="1">Belongs to the CinA family.</text>
</comment>
<dbReference type="CDD" id="cd00885">
    <property type="entry name" value="cinA"/>
    <property type="match status" value="1"/>
</dbReference>